<reference evidence="2 3" key="1">
    <citation type="journal article" date="2021" name="Nat. Plants">
        <title>The Taxus genome provides insights into paclitaxel biosynthesis.</title>
        <authorList>
            <person name="Xiong X."/>
            <person name="Gou J."/>
            <person name="Liao Q."/>
            <person name="Li Y."/>
            <person name="Zhou Q."/>
            <person name="Bi G."/>
            <person name="Li C."/>
            <person name="Du R."/>
            <person name="Wang X."/>
            <person name="Sun T."/>
            <person name="Guo L."/>
            <person name="Liang H."/>
            <person name="Lu P."/>
            <person name="Wu Y."/>
            <person name="Zhang Z."/>
            <person name="Ro D.K."/>
            <person name="Shang Y."/>
            <person name="Huang S."/>
            <person name="Yan J."/>
        </authorList>
    </citation>
    <scope>NUCLEOTIDE SEQUENCE [LARGE SCALE GENOMIC DNA]</scope>
    <source>
        <strain evidence="2">Ta-2019</strain>
    </source>
</reference>
<feature type="region of interest" description="Disordered" evidence="1">
    <location>
        <begin position="47"/>
        <end position="83"/>
    </location>
</feature>
<evidence type="ECO:0000256" key="1">
    <source>
        <dbReference type="SAM" id="MobiDB-lite"/>
    </source>
</evidence>
<sequence>MIEEDKVEAVVTTVKENFKEEKGTVAMETDDGQSNGVPEVGENVDVNMQETKNSSEHSSTGTTSENGASEMQDKTTQMETEAK</sequence>
<protein>
    <submittedName>
        <fullName evidence="2">Uncharacterized protein</fullName>
    </submittedName>
</protein>
<dbReference type="AlphaFoldDB" id="A0AA38C1Z3"/>
<accession>A0AA38C1Z3</accession>
<name>A0AA38C1Z3_TAXCH</name>
<keyword evidence="3" id="KW-1185">Reference proteome</keyword>
<proteinExistence type="predicted"/>
<dbReference type="EMBL" id="JAHRHJ020003568">
    <property type="protein sequence ID" value="KAH9291511.1"/>
    <property type="molecule type" value="Genomic_DNA"/>
</dbReference>
<comment type="caution">
    <text evidence="2">The sequence shown here is derived from an EMBL/GenBank/DDBJ whole genome shotgun (WGS) entry which is preliminary data.</text>
</comment>
<feature type="non-terminal residue" evidence="2">
    <location>
        <position position="83"/>
    </location>
</feature>
<organism evidence="2 3">
    <name type="scientific">Taxus chinensis</name>
    <name type="common">Chinese yew</name>
    <name type="synonym">Taxus wallichiana var. chinensis</name>
    <dbReference type="NCBI Taxonomy" id="29808"/>
    <lineage>
        <taxon>Eukaryota</taxon>
        <taxon>Viridiplantae</taxon>
        <taxon>Streptophyta</taxon>
        <taxon>Embryophyta</taxon>
        <taxon>Tracheophyta</taxon>
        <taxon>Spermatophyta</taxon>
        <taxon>Pinopsida</taxon>
        <taxon>Pinidae</taxon>
        <taxon>Conifers II</taxon>
        <taxon>Cupressales</taxon>
        <taxon>Taxaceae</taxon>
        <taxon>Taxus</taxon>
    </lineage>
</organism>
<evidence type="ECO:0000313" key="2">
    <source>
        <dbReference type="EMBL" id="KAH9291511.1"/>
    </source>
</evidence>
<feature type="compositionally biased region" description="Polar residues" evidence="1">
    <location>
        <begin position="74"/>
        <end position="83"/>
    </location>
</feature>
<gene>
    <name evidence="2" type="ORF">KI387_043301</name>
</gene>
<evidence type="ECO:0000313" key="3">
    <source>
        <dbReference type="Proteomes" id="UP000824469"/>
    </source>
</evidence>
<dbReference type="Proteomes" id="UP000824469">
    <property type="component" value="Unassembled WGS sequence"/>
</dbReference>
<feature type="compositionally biased region" description="Low complexity" evidence="1">
    <location>
        <begin position="56"/>
        <end position="67"/>
    </location>
</feature>